<organism evidence="1 2">
    <name type="scientific">Bacteroides stercoris ATCC 43183</name>
    <dbReference type="NCBI Taxonomy" id="449673"/>
    <lineage>
        <taxon>Bacteria</taxon>
        <taxon>Pseudomonadati</taxon>
        <taxon>Bacteroidota</taxon>
        <taxon>Bacteroidia</taxon>
        <taxon>Bacteroidales</taxon>
        <taxon>Bacteroidaceae</taxon>
        <taxon>Bacteroides</taxon>
    </lineage>
</organism>
<name>B0NUT2_BACSE</name>
<protein>
    <submittedName>
        <fullName evidence="1">Uncharacterized protein</fullName>
    </submittedName>
</protein>
<dbReference type="Proteomes" id="UP000004713">
    <property type="component" value="Unassembled WGS sequence"/>
</dbReference>
<comment type="caution">
    <text evidence="1">The sequence shown here is derived from an EMBL/GenBank/DDBJ whole genome shotgun (WGS) entry which is preliminary data.</text>
</comment>
<dbReference type="AlphaFoldDB" id="B0NUT2"/>
<reference evidence="1 2" key="2">
    <citation type="submission" date="2007-11" db="EMBL/GenBank/DDBJ databases">
        <authorList>
            <person name="Fulton L."/>
            <person name="Clifton S."/>
            <person name="Fulton B."/>
            <person name="Xu J."/>
            <person name="Minx P."/>
            <person name="Pepin K.H."/>
            <person name="Johnson M."/>
            <person name="Thiruvilangam P."/>
            <person name="Bhonagiri V."/>
            <person name="Nash W.E."/>
            <person name="Mardis E.R."/>
            <person name="Wilson R.K."/>
        </authorList>
    </citation>
    <scope>NUCLEOTIDE SEQUENCE [LARGE SCALE GENOMIC DNA]</scope>
    <source>
        <strain evidence="1 2">ATCC 43183</strain>
    </source>
</reference>
<proteinExistence type="predicted"/>
<dbReference type="HOGENOM" id="CLU_1955231_0_0_10"/>
<dbReference type="EMBL" id="ABFZ02000022">
    <property type="protein sequence ID" value="EDS14125.1"/>
    <property type="molecule type" value="Genomic_DNA"/>
</dbReference>
<evidence type="ECO:0000313" key="1">
    <source>
        <dbReference type="EMBL" id="EDS14125.1"/>
    </source>
</evidence>
<reference evidence="1 2" key="1">
    <citation type="submission" date="2007-11" db="EMBL/GenBank/DDBJ databases">
        <title>Draft genome sequence of Bacteroides stercoris(ATCC 43183).</title>
        <authorList>
            <person name="Sudarsanam P."/>
            <person name="Ley R."/>
            <person name="Guruge J."/>
            <person name="Turnbaugh P.J."/>
            <person name="Mahowald M."/>
            <person name="Liep D."/>
            <person name="Gordon J."/>
        </authorList>
    </citation>
    <scope>NUCLEOTIDE SEQUENCE [LARGE SCALE GENOMIC DNA]</scope>
    <source>
        <strain evidence="1 2">ATCC 43183</strain>
    </source>
</reference>
<gene>
    <name evidence="1" type="ORF">BACSTE_03269</name>
</gene>
<evidence type="ECO:0000313" key="2">
    <source>
        <dbReference type="Proteomes" id="UP000004713"/>
    </source>
</evidence>
<sequence>MRKETLSFFQLQGYRLLGTAVVGIESLVIAVGTAAVPLAPVTVGTGKPGIQRNFLYLIRKITFQERRKFIIKRSRTHKPMLFRNKSKTFLRFLLIENGLDMLTTAMEEAHIRQQIHFRVRLHILHANL</sequence>
<accession>B0NUT2</accession>